<dbReference type="OrthoDB" id="2061035at2"/>
<dbReference type="EMBL" id="CVRS01000080">
    <property type="protein sequence ID" value="CRL40200.1"/>
    <property type="molecule type" value="Genomic_DNA"/>
</dbReference>
<keyword evidence="2" id="KW-0812">Transmembrane</keyword>
<dbReference type="Proteomes" id="UP000049828">
    <property type="component" value="Unassembled WGS sequence"/>
</dbReference>
<protein>
    <submittedName>
        <fullName evidence="4">Stage III sporulation protein AG</fullName>
    </submittedName>
</protein>
<accession>A0A0M6WRC7</accession>
<keyword evidence="5" id="KW-1185">Reference proteome</keyword>
<proteinExistence type="predicted"/>
<evidence type="ECO:0000313" key="4">
    <source>
        <dbReference type="EMBL" id="CUN02955.1"/>
    </source>
</evidence>
<dbReference type="Proteomes" id="UP000095453">
    <property type="component" value="Unassembled WGS sequence"/>
</dbReference>
<name>A0A0M6WRC7_9FIRM</name>
<feature type="compositionally biased region" description="Basic and acidic residues" evidence="1">
    <location>
        <begin position="98"/>
        <end position="109"/>
    </location>
</feature>
<dbReference type="AlphaFoldDB" id="A0A0M6WRC7"/>
<evidence type="ECO:0000313" key="3">
    <source>
        <dbReference type="EMBL" id="CRL40200.1"/>
    </source>
</evidence>
<sequence>MNRLRQLKKSDWIAIALTGVLILIIAMPLSPKQSDSESTAEQETAAAVLDSGSTQDSQNVYAAAMEKRLKHVLGQMEGVGEAEVMITLSDSGETIVEKDQKEQENRIEESDAGGGTRTTTEQETEETTVYVENGSEKQPYVTKEVLPKVEGVLVVAEGGDDPRVISDISDTVMALFRVEAHKIKVVKMSSSRE</sequence>
<dbReference type="EMBL" id="CYXX01000010">
    <property type="protein sequence ID" value="CUN02955.1"/>
    <property type="molecule type" value="Genomic_DNA"/>
</dbReference>
<dbReference type="STRING" id="360807.ERS852392_01940"/>
<gene>
    <name evidence="4" type="ORF">ERS852444_01563</name>
    <name evidence="3" type="ORF">RIL183_05301</name>
</gene>
<reference evidence="3" key="1">
    <citation type="submission" date="2015-05" db="EMBL/GenBank/DDBJ databases">
        <authorList>
            <person name="Wang D.B."/>
            <person name="Wang M."/>
        </authorList>
    </citation>
    <scope>NUCLEOTIDE SEQUENCE [LARGE SCALE GENOMIC DNA]</scope>
    <source>
        <strain evidence="3">L1-83</strain>
    </source>
</reference>
<feature type="region of interest" description="Disordered" evidence="1">
    <location>
        <begin position="98"/>
        <end position="127"/>
    </location>
</feature>
<organism evidence="3 5">
    <name type="scientific">Roseburia inulinivorans</name>
    <dbReference type="NCBI Taxonomy" id="360807"/>
    <lineage>
        <taxon>Bacteria</taxon>
        <taxon>Bacillati</taxon>
        <taxon>Bacillota</taxon>
        <taxon>Clostridia</taxon>
        <taxon>Lachnospirales</taxon>
        <taxon>Lachnospiraceae</taxon>
        <taxon>Roseburia</taxon>
    </lineage>
</organism>
<feature type="transmembrane region" description="Helical" evidence="2">
    <location>
        <begin position="12"/>
        <end position="29"/>
    </location>
</feature>
<evidence type="ECO:0000256" key="1">
    <source>
        <dbReference type="SAM" id="MobiDB-lite"/>
    </source>
</evidence>
<feature type="compositionally biased region" description="Low complexity" evidence="1">
    <location>
        <begin position="36"/>
        <end position="47"/>
    </location>
</feature>
<evidence type="ECO:0000256" key="2">
    <source>
        <dbReference type="SAM" id="Phobius"/>
    </source>
</evidence>
<reference evidence="5" key="2">
    <citation type="submission" date="2015-05" db="EMBL/GenBank/DDBJ databases">
        <authorList>
            <consortium name="Pathogen Informatics"/>
        </authorList>
    </citation>
    <scope>NUCLEOTIDE SEQUENCE [LARGE SCALE GENOMIC DNA]</scope>
    <source>
        <strain evidence="4 6">2789STDY5608887</strain>
        <strain evidence="5">L1-83</strain>
    </source>
</reference>
<keyword evidence="2" id="KW-1133">Transmembrane helix</keyword>
<dbReference type="RefSeq" id="WP_055039908.1">
    <property type="nucleotide sequence ID" value="NZ_CVRS01000080.1"/>
</dbReference>
<evidence type="ECO:0000313" key="6">
    <source>
        <dbReference type="Proteomes" id="UP000095453"/>
    </source>
</evidence>
<feature type="region of interest" description="Disordered" evidence="1">
    <location>
        <begin position="33"/>
        <end position="56"/>
    </location>
</feature>
<keyword evidence="2" id="KW-0472">Membrane</keyword>
<evidence type="ECO:0000313" key="5">
    <source>
        <dbReference type="Proteomes" id="UP000049828"/>
    </source>
</evidence>